<evidence type="ECO:0000313" key="10">
    <source>
        <dbReference type="Proteomes" id="UP000035065"/>
    </source>
</evidence>
<evidence type="ECO:0000259" key="8">
    <source>
        <dbReference type="Pfam" id="PF13396"/>
    </source>
</evidence>
<keyword evidence="5 6" id="KW-0472">Membrane</keyword>
<name>F1YFV2_9ACTN</name>
<reference evidence="9 10" key="1">
    <citation type="journal article" date="2011" name="J. Bacteriol.">
        <title>Draft Genome Sequence of Gordonia neofelifaecis NRRL B-59395, a Cholesterol-Degrading Actinomycete.</title>
        <authorList>
            <person name="Ge F."/>
            <person name="Li W."/>
            <person name="Chen G."/>
            <person name="Liu Y."/>
            <person name="Zhang G."/>
            <person name="Yong B."/>
            <person name="Wang Q."/>
            <person name="Wang N."/>
            <person name="Huang Z."/>
            <person name="Li W."/>
            <person name="Wang J."/>
            <person name="Wu C."/>
            <person name="Xie Q."/>
            <person name="Liu G."/>
        </authorList>
    </citation>
    <scope>NUCLEOTIDE SEQUENCE [LARGE SCALE GENOMIC DNA]</scope>
    <source>
        <strain evidence="9 10">NRRL B-59395</strain>
    </source>
</reference>
<feature type="transmembrane region" description="Helical" evidence="6">
    <location>
        <begin position="44"/>
        <end position="64"/>
    </location>
</feature>
<evidence type="ECO:0000259" key="7">
    <source>
        <dbReference type="Pfam" id="PF09851"/>
    </source>
</evidence>
<gene>
    <name evidence="9" type="ORF">SCNU_03222</name>
</gene>
<dbReference type="Pfam" id="PF13396">
    <property type="entry name" value="PLDc_N"/>
    <property type="match status" value="1"/>
</dbReference>
<keyword evidence="4 6" id="KW-1133">Transmembrane helix</keyword>
<organism evidence="9 10">
    <name type="scientific">Gordonia neofelifaecis NRRL B-59395</name>
    <dbReference type="NCBI Taxonomy" id="644548"/>
    <lineage>
        <taxon>Bacteria</taxon>
        <taxon>Bacillati</taxon>
        <taxon>Actinomycetota</taxon>
        <taxon>Actinomycetes</taxon>
        <taxon>Mycobacteriales</taxon>
        <taxon>Gordoniaceae</taxon>
        <taxon>Gordonia</taxon>
    </lineage>
</organism>
<dbReference type="GO" id="GO:0005886">
    <property type="term" value="C:plasma membrane"/>
    <property type="evidence" value="ECO:0007669"/>
    <property type="project" value="UniProtKB-SubCell"/>
</dbReference>
<accession>F1YFV2</accession>
<comment type="caution">
    <text evidence="9">The sequence shown here is derived from an EMBL/GenBank/DDBJ whole genome shotgun (WGS) entry which is preliminary data.</text>
</comment>
<protein>
    <recommendedName>
        <fullName evidence="11">Integral membrane protein</fullName>
    </recommendedName>
</protein>
<evidence type="ECO:0000313" key="9">
    <source>
        <dbReference type="EMBL" id="EGD56529.1"/>
    </source>
</evidence>
<dbReference type="AlphaFoldDB" id="F1YFV2"/>
<dbReference type="Proteomes" id="UP000035065">
    <property type="component" value="Unassembled WGS sequence"/>
</dbReference>
<evidence type="ECO:0000256" key="4">
    <source>
        <dbReference type="ARBA" id="ARBA00022989"/>
    </source>
</evidence>
<proteinExistence type="predicted"/>
<evidence type="ECO:0000256" key="3">
    <source>
        <dbReference type="ARBA" id="ARBA00022692"/>
    </source>
</evidence>
<evidence type="ECO:0000256" key="2">
    <source>
        <dbReference type="ARBA" id="ARBA00022475"/>
    </source>
</evidence>
<dbReference type="InterPro" id="IPR027379">
    <property type="entry name" value="CLS_N"/>
</dbReference>
<feature type="transmembrane region" description="Helical" evidence="6">
    <location>
        <begin position="9"/>
        <end position="29"/>
    </location>
</feature>
<evidence type="ECO:0000256" key="1">
    <source>
        <dbReference type="ARBA" id="ARBA00004651"/>
    </source>
</evidence>
<sequence>MWDSFWDFIWYTIVIFAFVAYLIALWYIIGDLFRNKAASGWSKAVWMILLILLPYLTAIVYLIAHGKGMAEREKQAVSEAKTQTDEYIRSVAGGAHPTPTQQINEAKQLLDSGAITAEEFDRIKAKALS</sequence>
<dbReference type="eggNOG" id="ENOG5031Q26">
    <property type="taxonomic scope" value="Bacteria"/>
</dbReference>
<evidence type="ECO:0008006" key="11">
    <source>
        <dbReference type="Google" id="ProtNLM"/>
    </source>
</evidence>
<dbReference type="InterPro" id="IPR018649">
    <property type="entry name" value="SHOCT"/>
</dbReference>
<feature type="domain" description="Cardiolipin synthase N-terminal" evidence="8">
    <location>
        <begin position="19"/>
        <end position="64"/>
    </location>
</feature>
<dbReference type="Pfam" id="PF09851">
    <property type="entry name" value="SHOCT"/>
    <property type="match status" value="1"/>
</dbReference>
<keyword evidence="2" id="KW-1003">Cell membrane</keyword>
<dbReference type="OrthoDB" id="7596142at2"/>
<comment type="subcellular location">
    <subcellularLocation>
        <location evidence="1">Cell membrane</location>
        <topology evidence="1">Multi-pass membrane protein</topology>
    </subcellularLocation>
</comment>
<dbReference type="EMBL" id="AEUD01000002">
    <property type="protein sequence ID" value="EGD56529.1"/>
    <property type="molecule type" value="Genomic_DNA"/>
</dbReference>
<keyword evidence="3 6" id="KW-0812">Transmembrane</keyword>
<evidence type="ECO:0000256" key="6">
    <source>
        <dbReference type="SAM" id="Phobius"/>
    </source>
</evidence>
<dbReference type="STRING" id="644548.SCNU_03222"/>
<evidence type="ECO:0000256" key="5">
    <source>
        <dbReference type="ARBA" id="ARBA00023136"/>
    </source>
</evidence>
<dbReference type="RefSeq" id="WP_009677913.1">
    <property type="nucleotide sequence ID" value="NZ_AEUD01000002.1"/>
</dbReference>
<keyword evidence="10" id="KW-1185">Reference proteome</keyword>
<feature type="domain" description="SHOCT" evidence="7">
    <location>
        <begin position="102"/>
        <end position="128"/>
    </location>
</feature>